<sequence>MKRGAGGLCGRRLTSGSGASVSFSAHHAADRTTRRSCRRGASVRAAVWKKNSAEVTVPATIDVCWDLWEDRPRIPEWMGWISSVVVQQDDPRLSVWSLETEQFGQTFRFSWLARNMAPVKHRLIHWISVDDKDRGGRGLLQGFVSVKNKGEIQFRPVAQDEVAIRLVISYQLPDVLLPLADLLKPTVDGILLEYMNEFREVAVREQRARAESA</sequence>
<dbReference type="InterPro" id="IPR005031">
    <property type="entry name" value="COQ10_START"/>
</dbReference>
<gene>
    <name evidence="2" type="ORF">HKI87_18g87090</name>
</gene>
<dbReference type="SUPFAM" id="SSF55961">
    <property type="entry name" value="Bet v1-like"/>
    <property type="match status" value="1"/>
</dbReference>
<keyword evidence="3" id="KW-1185">Reference proteome</keyword>
<protein>
    <submittedName>
        <fullName evidence="2">Polyketide_cyc domain-containing protein</fullName>
    </submittedName>
</protein>
<dbReference type="InterPro" id="IPR023393">
    <property type="entry name" value="START-like_dom_sf"/>
</dbReference>
<reference evidence="2 3" key="1">
    <citation type="submission" date="2024-03" db="EMBL/GenBank/DDBJ databases">
        <title>Complete genome sequence of the green alga Chloropicon roscoffensis RCC1871.</title>
        <authorList>
            <person name="Lemieux C."/>
            <person name="Pombert J.-F."/>
            <person name="Otis C."/>
            <person name="Turmel M."/>
        </authorList>
    </citation>
    <scope>NUCLEOTIDE SEQUENCE [LARGE SCALE GENOMIC DNA]</scope>
    <source>
        <strain evidence="2 3">RCC1871</strain>
    </source>
</reference>
<dbReference type="EMBL" id="CP151518">
    <property type="protein sequence ID" value="WZN67137.1"/>
    <property type="molecule type" value="Genomic_DNA"/>
</dbReference>
<dbReference type="InterPro" id="IPR047137">
    <property type="entry name" value="ORF3"/>
</dbReference>
<dbReference type="Proteomes" id="UP001472866">
    <property type="component" value="Chromosome 18"/>
</dbReference>
<accession>A0AAX4PLX5</accession>
<evidence type="ECO:0000313" key="3">
    <source>
        <dbReference type="Proteomes" id="UP001472866"/>
    </source>
</evidence>
<dbReference type="AlphaFoldDB" id="A0AAX4PLX5"/>
<evidence type="ECO:0000259" key="1">
    <source>
        <dbReference type="Pfam" id="PF03364"/>
    </source>
</evidence>
<name>A0AAX4PLX5_9CHLO</name>
<dbReference type="Gene3D" id="3.30.530.20">
    <property type="match status" value="1"/>
</dbReference>
<evidence type="ECO:0000313" key="2">
    <source>
        <dbReference type="EMBL" id="WZN67137.1"/>
    </source>
</evidence>
<organism evidence="2 3">
    <name type="scientific">Chloropicon roscoffensis</name>
    <dbReference type="NCBI Taxonomy" id="1461544"/>
    <lineage>
        <taxon>Eukaryota</taxon>
        <taxon>Viridiplantae</taxon>
        <taxon>Chlorophyta</taxon>
        <taxon>Chloropicophyceae</taxon>
        <taxon>Chloropicales</taxon>
        <taxon>Chloropicaceae</taxon>
        <taxon>Chloropicon</taxon>
    </lineage>
</organism>
<dbReference type="PANTHER" id="PTHR33824:SF7">
    <property type="entry name" value="POLYKETIDE CYCLASE_DEHYDRASE AND LIPID TRANSPORT SUPERFAMILY PROTEIN"/>
    <property type="match status" value="1"/>
</dbReference>
<feature type="domain" description="Coenzyme Q-binding protein COQ10 START" evidence="1">
    <location>
        <begin position="57"/>
        <end position="179"/>
    </location>
</feature>
<proteinExistence type="predicted"/>
<dbReference type="PANTHER" id="PTHR33824">
    <property type="entry name" value="POLYKETIDE CYCLASE/DEHYDRASE AND LIPID TRANSPORT SUPERFAMILY PROTEIN"/>
    <property type="match status" value="1"/>
</dbReference>
<dbReference type="Pfam" id="PF03364">
    <property type="entry name" value="Polyketide_cyc"/>
    <property type="match status" value="1"/>
</dbReference>